<keyword evidence="1" id="KW-0143">Chaperone</keyword>
<dbReference type="Proteomes" id="UP000604241">
    <property type="component" value="Unassembled WGS sequence"/>
</dbReference>
<comment type="caution">
    <text evidence="2">The sequence shown here is derived from an EMBL/GenBank/DDBJ whole genome shotgun (WGS) entry which is preliminary data.</text>
</comment>
<sequence length="257" mass="27158">MPTHVEVGRHTHTGVDVLQATTEQHTTGTTTTRVAVTVDGDLEVEGEALEACRLPDERGRVRVALVSAGCAGRNGRIEVEVPAGRGLEIVEVTGSGTHDVRRTRTQWLLDVRLGRDAVLVWPSLPIVVADGADVLRLTHVDLAPGARAVLRETLVLGRAGAAGGRIRSTVRARLDDRPLLAETFVAEPAPLLAGAPAERRLDTLLVLGARLDHPEAMQLEHEGTMLRGPAARVHDGDLGRLVPASVASAHALASSAP</sequence>
<protein>
    <submittedName>
        <fullName evidence="2">Urease accessory protein UreD</fullName>
    </submittedName>
</protein>
<gene>
    <name evidence="2" type="ORF">H9657_03175</name>
</gene>
<evidence type="ECO:0000256" key="1">
    <source>
        <dbReference type="ARBA" id="ARBA00023186"/>
    </source>
</evidence>
<reference evidence="2 3" key="1">
    <citation type="submission" date="2020-08" db="EMBL/GenBank/DDBJ databases">
        <title>A Genomic Blueprint of the Chicken Gut Microbiome.</title>
        <authorList>
            <person name="Gilroy R."/>
            <person name="Ravi A."/>
            <person name="Getino M."/>
            <person name="Pursley I."/>
            <person name="Horton D.L."/>
            <person name="Alikhan N.-F."/>
            <person name="Baker D."/>
            <person name="Gharbi K."/>
            <person name="Hall N."/>
            <person name="Watson M."/>
            <person name="Adriaenssens E.M."/>
            <person name="Foster-Nyarko E."/>
            <person name="Jarju S."/>
            <person name="Secka A."/>
            <person name="Antonio M."/>
            <person name="Oren A."/>
            <person name="Chaudhuri R."/>
            <person name="La Ragione R.M."/>
            <person name="Hildebrand F."/>
            <person name="Pallen M.J."/>
        </authorList>
    </citation>
    <scope>NUCLEOTIDE SEQUENCE [LARGE SCALE GENOMIC DNA]</scope>
    <source>
        <strain evidence="2 3">Sa3CUA2</strain>
    </source>
</reference>
<dbReference type="EMBL" id="JACSQV010000002">
    <property type="protein sequence ID" value="MBD7917280.1"/>
    <property type="molecule type" value="Genomic_DNA"/>
</dbReference>
<dbReference type="InterPro" id="IPR002669">
    <property type="entry name" value="UreD"/>
</dbReference>
<evidence type="ECO:0000313" key="2">
    <source>
        <dbReference type="EMBL" id="MBD7917280.1"/>
    </source>
</evidence>
<keyword evidence="3" id="KW-1185">Reference proteome</keyword>
<organism evidence="2 3">
    <name type="scientific">Cellulomonas avistercoris</name>
    <dbReference type="NCBI Taxonomy" id="2762242"/>
    <lineage>
        <taxon>Bacteria</taxon>
        <taxon>Bacillati</taxon>
        <taxon>Actinomycetota</taxon>
        <taxon>Actinomycetes</taxon>
        <taxon>Micrococcales</taxon>
        <taxon>Cellulomonadaceae</taxon>
        <taxon>Cellulomonas</taxon>
    </lineage>
</organism>
<proteinExistence type="predicted"/>
<accession>A0ABR8QA39</accession>
<evidence type="ECO:0000313" key="3">
    <source>
        <dbReference type="Proteomes" id="UP000604241"/>
    </source>
</evidence>
<dbReference type="Pfam" id="PF01774">
    <property type="entry name" value="UreD"/>
    <property type="match status" value="1"/>
</dbReference>
<dbReference type="RefSeq" id="WP_191780264.1">
    <property type="nucleotide sequence ID" value="NZ_JACSQV010000002.1"/>
</dbReference>
<name>A0ABR8QA39_9CELL</name>